<protein>
    <submittedName>
        <fullName evidence="8">MarR family transcriptional regulator</fullName>
    </submittedName>
</protein>
<dbReference type="InterPro" id="IPR036390">
    <property type="entry name" value="WH_DNA-bd_sf"/>
</dbReference>
<dbReference type="InterPro" id="IPR000835">
    <property type="entry name" value="HTH_MarR-typ"/>
</dbReference>
<feature type="domain" description="HTH marR-type" evidence="7">
    <location>
        <begin position="17"/>
        <end position="147"/>
    </location>
</feature>
<dbReference type="InterPro" id="IPR055166">
    <property type="entry name" value="Transc_reg_Sar_Rot_HTH"/>
</dbReference>
<feature type="region of interest" description="Disordered" evidence="6">
    <location>
        <begin position="149"/>
        <end position="168"/>
    </location>
</feature>
<dbReference type="OrthoDB" id="9806864at2"/>
<name>A0A558H0V6_PAENT</name>
<dbReference type="GO" id="GO:0003677">
    <property type="term" value="F:DNA binding"/>
    <property type="evidence" value="ECO:0007669"/>
    <property type="project" value="UniProtKB-KW"/>
</dbReference>
<dbReference type="SUPFAM" id="SSF46785">
    <property type="entry name" value="Winged helix' DNA-binding domain"/>
    <property type="match status" value="1"/>
</dbReference>
<dbReference type="GO" id="GO:0006950">
    <property type="term" value="P:response to stress"/>
    <property type="evidence" value="ECO:0007669"/>
    <property type="project" value="TreeGrafter"/>
</dbReference>
<dbReference type="InterPro" id="IPR039422">
    <property type="entry name" value="MarR/SlyA-like"/>
</dbReference>
<dbReference type="InterPro" id="IPR036388">
    <property type="entry name" value="WH-like_DNA-bd_sf"/>
</dbReference>
<evidence type="ECO:0000256" key="5">
    <source>
        <dbReference type="ARBA" id="ARBA00023163"/>
    </source>
</evidence>
<proteinExistence type="predicted"/>
<organism evidence="8 9">
    <name type="scientific">Paenarthrobacter nitroguajacolicus</name>
    <name type="common">Arthrobacter nitroguajacolicus</name>
    <dbReference type="NCBI Taxonomy" id="211146"/>
    <lineage>
        <taxon>Bacteria</taxon>
        <taxon>Bacillati</taxon>
        <taxon>Actinomycetota</taxon>
        <taxon>Actinomycetes</taxon>
        <taxon>Micrococcales</taxon>
        <taxon>Micrococcaceae</taxon>
        <taxon>Paenarthrobacter</taxon>
    </lineage>
</organism>
<keyword evidence="5" id="KW-0804">Transcription</keyword>
<sequence length="168" mass="18526">MTSVSETTQDTDDLLLERQLCFALTVASRSVVGVYKPVLERLGLTHPQYLVMLALWERSPRTLKDISDSLLHEPATLSPLLKRLEEAKLITRERVTGNERALAIRLTDKGAALREQATAVPGEIRERLQLSREEVAELHQAMTGLIAATQRSGAHSSDAPSMENGGSR</sequence>
<dbReference type="AlphaFoldDB" id="A0A558H0V6"/>
<gene>
    <name evidence="8" type="ORF">FQP90_11010</name>
</gene>
<dbReference type="SMART" id="SM00347">
    <property type="entry name" value="HTH_MARR"/>
    <property type="match status" value="1"/>
</dbReference>
<evidence type="ECO:0000256" key="3">
    <source>
        <dbReference type="ARBA" id="ARBA00023015"/>
    </source>
</evidence>
<dbReference type="PANTHER" id="PTHR33164">
    <property type="entry name" value="TRANSCRIPTIONAL REGULATOR, MARR FAMILY"/>
    <property type="match status" value="1"/>
</dbReference>
<evidence type="ECO:0000256" key="1">
    <source>
        <dbReference type="ARBA" id="ARBA00004496"/>
    </source>
</evidence>
<dbReference type="GO" id="GO:0003700">
    <property type="term" value="F:DNA-binding transcription factor activity"/>
    <property type="evidence" value="ECO:0007669"/>
    <property type="project" value="InterPro"/>
</dbReference>
<dbReference type="GO" id="GO:0005737">
    <property type="term" value="C:cytoplasm"/>
    <property type="evidence" value="ECO:0007669"/>
    <property type="project" value="UniProtKB-SubCell"/>
</dbReference>
<dbReference type="Proteomes" id="UP000316500">
    <property type="component" value="Unassembled WGS sequence"/>
</dbReference>
<dbReference type="RefSeq" id="WP_144650125.1">
    <property type="nucleotide sequence ID" value="NZ_VNFK01000007.1"/>
</dbReference>
<comment type="caution">
    <text evidence="8">The sequence shown here is derived from an EMBL/GenBank/DDBJ whole genome shotgun (WGS) entry which is preliminary data.</text>
</comment>
<dbReference type="EMBL" id="VNFK01000007">
    <property type="protein sequence ID" value="TVU62754.1"/>
    <property type="molecule type" value="Genomic_DNA"/>
</dbReference>
<keyword evidence="2" id="KW-0963">Cytoplasm</keyword>
<reference evidence="8 9" key="1">
    <citation type="submission" date="2019-07" db="EMBL/GenBank/DDBJ databases">
        <title>Diversity of Bacteria from Kongsfjorden, Arctic.</title>
        <authorList>
            <person name="Yu Y."/>
        </authorList>
    </citation>
    <scope>NUCLEOTIDE SEQUENCE [LARGE SCALE GENOMIC DNA]</scope>
    <source>
        <strain evidence="8 9">SM1928</strain>
    </source>
</reference>
<evidence type="ECO:0000256" key="6">
    <source>
        <dbReference type="SAM" id="MobiDB-lite"/>
    </source>
</evidence>
<keyword evidence="3" id="KW-0805">Transcription regulation</keyword>
<evidence type="ECO:0000256" key="4">
    <source>
        <dbReference type="ARBA" id="ARBA00023125"/>
    </source>
</evidence>
<evidence type="ECO:0000313" key="9">
    <source>
        <dbReference type="Proteomes" id="UP000316500"/>
    </source>
</evidence>
<evidence type="ECO:0000313" key="8">
    <source>
        <dbReference type="EMBL" id="TVU62754.1"/>
    </source>
</evidence>
<comment type="subcellular location">
    <subcellularLocation>
        <location evidence="1">Cytoplasm</location>
    </subcellularLocation>
</comment>
<dbReference type="PROSITE" id="PS50995">
    <property type="entry name" value="HTH_MARR_2"/>
    <property type="match status" value="1"/>
</dbReference>
<dbReference type="PANTHER" id="PTHR33164:SF5">
    <property type="entry name" value="ORGANIC HYDROPEROXIDE RESISTANCE TRANSCRIPTIONAL REGULATOR"/>
    <property type="match status" value="1"/>
</dbReference>
<accession>A0A558H0V6</accession>
<dbReference type="Gene3D" id="1.10.10.10">
    <property type="entry name" value="Winged helix-like DNA-binding domain superfamily/Winged helix DNA-binding domain"/>
    <property type="match status" value="1"/>
</dbReference>
<evidence type="ECO:0000259" key="7">
    <source>
        <dbReference type="PROSITE" id="PS50995"/>
    </source>
</evidence>
<dbReference type="Pfam" id="PF22381">
    <property type="entry name" value="Staph_reg_Sar_Rot"/>
    <property type="match status" value="1"/>
</dbReference>
<keyword evidence="4" id="KW-0238">DNA-binding</keyword>
<evidence type="ECO:0000256" key="2">
    <source>
        <dbReference type="ARBA" id="ARBA00022490"/>
    </source>
</evidence>